<sequence>MTTTASWVRAWLCRLPDMPGKSAVSQEEILPDAPLPGFEPELALPHKGWQATPTWQVGTCKSRSFLD</sequence>
<evidence type="ECO:0000313" key="1">
    <source>
        <dbReference type="EMBL" id="MDF2259106.1"/>
    </source>
</evidence>
<protein>
    <submittedName>
        <fullName evidence="1">Uncharacterized protein</fullName>
    </submittedName>
</protein>
<dbReference type="Proteomes" id="UP001220022">
    <property type="component" value="Unassembled WGS sequence"/>
</dbReference>
<proteinExistence type="predicted"/>
<organism evidence="1 2">
    <name type="scientific">Streptantibioticus ferralitis</name>
    <dbReference type="NCBI Taxonomy" id="236510"/>
    <lineage>
        <taxon>Bacteria</taxon>
        <taxon>Bacillati</taxon>
        <taxon>Actinomycetota</taxon>
        <taxon>Actinomycetes</taxon>
        <taxon>Kitasatosporales</taxon>
        <taxon>Streptomycetaceae</taxon>
        <taxon>Streptantibioticus</taxon>
    </lineage>
</organism>
<comment type="caution">
    <text evidence="1">The sequence shown here is derived from an EMBL/GenBank/DDBJ whole genome shotgun (WGS) entry which is preliminary data.</text>
</comment>
<dbReference type="RefSeq" id="WP_275818571.1">
    <property type="nucleotide sequence ID" value="NZ_BAAANM010000010.1"/>
</dbReference>
<accession>A0ABT5Z5J7</accession>
<dbReference type="EMBL" id="JARHTQ010000020">
    <property type="protein sequence ID" value="MDF2259106.1"/>
    <property type="molecule type" value="Genomic_DNA"/>
</dbReference>
<gene>
    <name evidence="1" type="ORF">P2L57_26355</name>
</gene>
<keyword evidence="2" id="KW-1185">Reference proteome</keyword>
<name>A0ABT5Z5J7_9ACTN</name>
<reference evidence="1 2" key="1">
    <citation type="submission" date="2023-03" db="EMBL/GenBank/DDBJ databases">
        <title>Draft genome sequence of type strain Streptomyces ferralitis JCM 14344.</title>
        <authorList>
            <person name="Klaysubun C."/>
            <person name="Duangmal K."/>
        </authorList>
    </citation>
    <scope>NUCLEOTIDE SEQUENCE [LARGE SCALE GENOMIC DNA]</scope>
    <source>
        <strain evidence="1 2">JCM 14344</strain>
    </source>
</reference>
<evidence type="ECO:0000313" key="2">
    <source>
        <dbReference type="Proteomes" id="UP001220022"/>
    </source>
</evidence>